<evidence type="ECO:0000256" key="3">
    <source>
        <dbReference type="SAM" id="Phobius"/>
    </source>
</evidence>
<feature type="compositionally biased region" description="Acidic residues" evidence="2">
    <location>
        <begin position="1389"/>
        <end position="1401"/>
    </location>
</feature>
<keyword evidence="3" id="KW-1133">Transmembrane helix</keyword>
<keyword evidence="1" id="KW-0175">Coiled coil</keyword>
<sequence>MSKKPNSSFLNENDKVSSDKSITSSTDKDSLFFGNCIAISPDSQQIVTFNQETHEFKLYKTDDLSSSKRIFTLECGVNDKNLCWSIAISNCVDDDGNERLIALSCFDARKFRHDEMNSDDENDLDFGDNANNQCVDDENDLDFCDEVNNQYDDYESDLNYSDDESDFEYRDDKGDLKYDDCLQPQTWVISTKDKSEIYTSLESIGGVIRFLDSDYIDVDNDESDSDDSDDSNDSYQPLLKLKSKKKTVVIIIVNELGIFKETIKKRELRFFLRSSKIQRFELPKQLSIRLSHDHWQNSFELLHTSIIKNHLIVYSFKNRQQIIEMYSLITGDLEMLFKRHEPSVAPDIIHGSPIFAISQNEKILAFCRGTTSITLYFMENGLEITTKQLEGQRGIYKIIAINFIDDDSKLLIVLEEKEDRQRENSKHQIFVVWDLFTTFENSIRQIDYSEPLKPLKMDVTHILMNSHGNMFAVRDGVEIFSVLDHLDVASIRNPSKKAITEIDITTKDNVSHAIYNIDGKRFDELAKNRIIMNNVEPWQPNKNYFRISVYLDSTESTQLIISSNTIQVWKYRNNNTMEKRDKRRDRVLEYIWARKKAIEIQELKIGEQEFVLKVLIPSTKHFTPPKSIMIHWPNNVNVLEGACRALYVLREKEHIVTGHENVNKIKYLVECTQRLVRKYITKYGIFRLTSIRYPIMRYLIASHQESLIKLILNKKINRKNIWKYRNNNTMEKRDKRRDRVLEYIWARKKAIEIQELKIGEQEFVLKVLIPSTKHFTPPKSIMIHWPNNVNVLEGACRALYVLREKEHIVTGHENVNKIKYLVECTQRLVRKYITKYGIFRLTSIRYPIMRYLIASHQESLIKLILNKKINRKNSNIYIPRLYKWVDDNNRSTTEISKSDLHHAILCIQKRGGSTVILKYLIDYYTDNVKEYNNHGWLFTVSKAIPLLYDHNLREFVQYLFKKPCFGITEAYTPPLHINHYDQKKGNNAPVIHSLVVKPRLASKLHNTLWVFFENLLTRSEASHNDRKVYMVPLPDFTVYPDPKDLEDHSENYSKYFWFLFSLFRISLWPRRKVINNTKKMSPFLRVIHEEEGYEIYQTPAIMAVLDFKWPATQIVQLKREGLSKYMNIHNLFDLAAVFLPMADNIASFLYDHQVLVLHYSVFNSVLAFTALVMWLELLLLMRYFEGPGRFIYIIQSILKTIWPFFAFMLIAIFAFGHAMFILLNYADDLQIPTYKINDTSNSDLYSNITIYQDVDKSSRLDNYYSHFISSVEAVFFWTNGRWDQLDQWDSYAVDVMAILGSITLVGTFDKANKAGHTVAHRHRAELIAEYEALEKAFASKRGNPRYIYYIPDPDVIDTWLDETKKDEEQKLRIMGENLAELTDSTDFNYSDDDDDNDDDNQDNSSYSKRHQHIQNESFSSNVDIESIFTEYEDKITFTDEEIFVLKVTFSKSKKKPNSKLSSNDPDPATNIDDQSLIQERFNNLETRFNNLETRLEQNLKTILETLNNLNKDV</sequence>
<feature type="region of interest" description="Disordered" evidence="2">
    <location>
        <begin position="1384"/>
        <end position="1414"/>
    </location>
</feature>
<dbReference type="InterPro" id="IPR036322">
    <property type="entry name" value="WD40_repeat_dom_sf"/>
</dbReference>
<keyword evidence="3" id="KW-0812">Transmembrane</keyword>
<feature type="transmembrane region" description="Helical" evidence="3">
    <location>
        <begin position="1156"/>
        <end position="1180"/>
    </location>
</feature>
<feature type="region of interest" description="Disordered" evidence="2">
    <location>
        <begin position="1"/>
        <end position="26"/>
    </location>
</feature>
<evidence type="ECO:0000256" key="1">
    <source>
        <dbReference type="SAM" id="Coils"/>
    </source>
</evidence>
<evidence type="ECO:0000313" key="4">
    <source>
        <dbReference type="EMBL" id="RHZ79951.1"/>
    </source>
</evidence>
<proteinExistence type="predicted"/>
<feature type="compositionally biased region" description="Polar residues" evidence="2">
    <location>
        <begin position="1"/>
        <end position="11"/>
    </location>
</feature>
<accession>A0A397IVG6</accession>
<dbReference type="SUPFAM" id="SSF50978">
    <property type="entry name" value="WD40 repeat-like"/>
    <property type="match status" value="1"/>
</dbReference>
<feature type="transmembrane region" description="Helical" evidence="3">
    <location>
        <begin position="1201"/>
        <end position="1223"/>
    </location>
</feature>
<reference evidence="4 5" key="1">
    <citation type="submission" date="2018-08" db="EMBL/GenBank/DDBJ databases">
        <title>Genome and evolution of the arbuscular mycorrhizal fungus Diversispora epigaea (formerly Glomus versiforme) and its bacterial endosymbionts.</title>
        <authorList>
            <person name="Sun X."/>
            <person name="Fei Z."/>
            <person name="Harrison M."/>
        </authorList>
    </citation>
    <scope>NUCLEOTIDE SEQUENCE [LARGE SCALE GENOMIC DNA]</scope>
    <source>
        <strain evidence="4 5">IT104</strain>
    </source>
</reference>
<name>A0A397IVG6_9GLOM</name>
<dbReference type="STRING" id="1348612.A0A397IVG6"/>
<keyword evidence="3" id="KW-0472">Membrane</keyword>
<organism evidence="4 5">
    <name type="scientific">Diversispora epigaea</name>
    <dbReference type="NCBI Taxonomy" id="1348612"/>
    <lineage>
        <taxon>Eukaryota</taxon>
        <taxon>Fungi</taxon>
        <taxon>Fungi incertae sedis</taxon>
        <taxon>Mucoromycota</taxon>
        <taxon>Glomeromycotina</taxon>
        <taxon>Glomeromycetes</taxon>
        <taxon>Diversisporales</taxon>
        <taxon>Diversisporaceae</taxon>
        <taxon>Diversispora</taxon>
    </lineage>
</organism>
<protein>
    <recommendedName>
        <fullName evidence="6">Ion transport domain-containing protein</fullName>
    </recommendedName>
</protein>
<dbReference type="OrthoDB" id="10379148at2759"/>
<comment type="caution">
    <text evidence="4">The sequence shown here is derived from an EMBL/GenBank/DDBJ whole genome shotgun (WGS) entry which is preliminary data.</text>
</comment>
<feature type="coiled-coil region" evidence="1">
    <location>
        <begin position="1481"/>
        <end position="1512"/>
    </location>
</feature>
<dbReference type="EMBL" id="PQFF01000130">
    <property type="protein sequence ID" value="RHZ79951.1"/>
    <property type="molecule type" value="Genomic_DNA"/>
</dbReference>
<evidence type="ECO:0000313" key="5">
    <source>
        <dbReference type="Proteomes" id="UP000266861"/>
    </source>
</evidence>
<keyword evidence="5" id="KW-1185">Reference proteome</keyword>
<evidence type="ECO:0008006" key="6">
    <source>
        <dbReference type="Google" id="ProtNLM"/>
    </source>
</evidence>
<gene>
    <name evidence="4" type="ORF">Glove_139g241</name>
</gene>
<evidence type="ECO:0000256" key="2">
    <source>
        <dbReference type="SAM" id="MobiDB-lite"/>
    </source>
</evidence>
<dbReference type="Proteomes" id="UP000266861">
    <property type="component" value="Unassembled WGS sequence"/>
</dbReference>